<dbReference type="Proteomes" id="UP000176850">
    <property type="component" value="Unassembled WGS sequence"/>
</dbReference>
<dbReference type="Gene3D" id="3.50.90.10">
    <property type="entry name" value="YerB-like"/>
    <property type="match status" value="1"/>
</dbReference>
<dbReference type="SUPFAM" id="SSF159774">
    <property type="entry name" value="YerB-like"/>
    <property type="match status" value="1"/>
</dbReference>
<evidence type="ECO:0000259" key="2">
    <source>
        <dbReference type="Pfam" id="PF11258"/>
    </source>
</evidence>
<evidence type="ECO:0008006" key="6">
    <source>
        <dbReference type="Google" id="ProtNLM"/>
    </source>
</evidence>
<dbReference type="InterPro" id="IPR023158">
    <property type="entry name" value="YerB-like_sf"/>
</dbReference>
<gene>
    <name evidence="4" type="ORF">A2799_03595</name>
</gene>
<evidence type="ECO:0000313" key="5">
    <source>
        <dbReference type="Proteomes" id="UP000176850"/>
    </source>
</evidence>
<dbReference type="AlphaFoldDB" id="A0A1F7GK95"/>
<evidence type="ECO:0000313" key="4">
    <source>
        <dbReference type="EMBL" id="OGK19254.1"/>
    </source>
</evidence>
<feature type="region of interest" description="Disordered" evidence="1">
    <location>
        <begin position="37"/>
        <end position="62"/>
    </location>
</feature>
<dbReference type="InterPro" id="IPR021416">
    <property type="entry name" value="DUF3048_N"/>
</dbReference>
<accession>A0A1F7GK95</accession>
<name>A0A1F7GK95_9BACT</name>
<reference evidence="4 5" key="1">
    <citation type="journal article" date="2016" name="Nat. Commun.">
        <title>Thousands of microbial genomes shed light on interconnected biogeochemical processes in an aquifer system.</title>
        <authorList>
            <person name="Anantharaman K."/>
            <person name="Brown C.T."/>
            <person name="Hug L.A."/>
            <person name="Sharon I."/>
            <person name="Castelle C.J."/>
            <person name="Probst A.J."/>
            <person name="Thomas B.C."/>
            <person name="Singh A."/>
            <person name="Wilkins M.J."/>
            <person name="Karaoz U."/>
            <person name="Brodie E.L."/>
            <person name="Williams K.H."/>
            <person name="Hubbard S.S."/>
            <person name="Banfield J.F."/>
        </authorList>
    </citation>
    <scope>NUCLEOTIDE SEQUENCE [LARGE SCALE GENOMIC DNA]</scope>
</reference>
<dbReference type="EMBL" id="MFZH01000014">
    <property type="protein sequence ID" value="OGK19254.1"/>
    <property type="molecule type" value="Genomic_DNA"/>
</dbReference>
<dbReference type="InterPro" id="IPR035328">
    <property type="entry name" value="DUF3048_C"/>
</dbReference>
<dbReference type="Pfam" id="PF11258">
    <property type="entry name" value="DUF3048"/>
    <property type="match status" value="1"/>
</dbReference>
<protein>
    <recommendedName>
        <fullName evidence="6">DUF3048 domain-containing protein</fullName>
    </recommendedName>
</protein>
<proteinExistence type="predicted"/>
<evidence type="ECO:0000256" key="1">
    <source>
        <dbReference type="SAM" id="MobiDB-lite"/>
    </source>
</evidence>
<feature type="compositionally biased region" description="Polar residues" evidence="1">
    <location>
        <begin position="37"/>
        <end position="51"/>
    </location>
</feature>
<organism evidence="4 5">
    <name type="scientific">Candidatus Roizmanbacteria bacterium RIFCSPHIGHO2_01_FULL_39_24</name>
    <dbReference type="NCBI Taxonomy" id="1802032"/>
    <lineage>
        <taxon>Bacteria</taxon>
        <taxon>Candidatus Roizmaniibacteriota</taxon>
    </lineage>
</organism>
<sequence length="383" mass="42124">MNNRIIIATGALLFILSIYFSYAYFSSARVGGPGSNYSGTTNSNQTSTLDISSEEPKTESCPINGKMLTKSHKNAWENRRPLGIAIENHIDSRPQSGLSNADVVYEAVAEGGITRFLGIFYCEDAPRVGPVRSARIYFIDLLSGHGSYPLYSHVGGANTDGPADALGAISTLGWDGYNDLNQFAVPFPVYYRDYELLPNVATEHTMYSSTQKLWGFASSKRGLTGKDKSGTSWEQGFKPWKFKEDGSSKGAVATISFGFWDGGRNYEVKWAYDTATNSYKRFNAGAPHLDNNTKKELTSRNVAIAFMKESPANDGYEGGHLLYKTTGAGKAIVFMDGNAIEGQWEKAKRTDTLRFVDKSGSEIKFNRGQIFVEIVPQGNTVHY</sequence>
<feature type="domain" description="DUF3048" evidence="2">
    <location>
        <begin position="74"/>
        <end position="219"/>
    </location>
</feature>
<dbReference type="Pfam" id="PF17479">
    <property type="entry name" value="DUF3048_C"/>
    <property type="match status" value="1"/>
</dbReference>
<feature type="domain" description="DUF3048" evidence="3">
    <location>
        <begin position="264"/>
        <end position="372"/>
    </location>
</feature>
<comment type="caution">
    <text evidence="4">The sequence shown here is derived from an EMBL/GenBank/DDBJ whole genome shotgun (WGS) entry which is preliminary data.</text>
</comment>
<evidence type="ECO:0000259" key="3">
    <source>
        <dbReference type="Pfam" id="PF17479"/>
    </source>
</evidence>